<keyword evidence="6" id="KW-0675">Receptor</keyword>
<feature type="transmembrane region" description="Helical" evidence="8">
    <location>
        <begin position="274"/>
        <end position="295"/>
    </location>
</feature>
<dbReference type="SUPFAM" id="SSF81321">
    <property type="entry name" value="Family A G protein-coupled receptor-like"/>
    <property type="match status" value="1"/>
</dbReference>
<protein>
    <recommendedName>
        <fullName evidence="9">G-protein coupled receptors family 1 profile domain-containing protein</fullName>
    </recommendedName>
</protein>
<evidence type="ECO:0000313" key="10">
    <source>
        <dbReference type="EMBL" id="CAF0985352.1"/>
    </source>
</evidence>
<feature type="transmembrane region" description="Helical" evidence="8">
    <location>
        <begin position="429"/>
        <end position="449"/>
    </location>
</feature>
<keyword evidence="3 8" id="KW-1133">Transmembrane helix</keyword>
<keyword evidence="5 8" id="KW-0472">Membrane</keyword>
<evidence type="ECO:0000259" key="9">
    <source>
        <dbReference type="PROSITE" id="PS50262"/>
    </source>
</evidence>
<name>A0A814FI61_9BILA</name>
<feature type="transmembrane region" description="Helical" evidence="8">
    <location>
        <begin position="146"/>
        <end position="170"/>
    </location>
</feature>
<dbReference type="EMBL" id="CAJNOT010000448">
    <property type="protein sequence ID" value="CAF0985352.1"/>
    <property type="molecule type" value="Genomic_DNA"/>
</dbReference>
<dbReference type="Proteomes" id="UP000663864">
    <property type="component" value="Unassembled WGS sequence"/>
</dbReference>
<feature type="domain" description="G-protein coupled receptors family 1 profile" evidence="9">
    <location>
        <begin position="125"/>
        <end position="515"/>
    </location>
</feature>
<sequence>MTEHLRYLTTNTEDSSYLFSSYSPSIIMQCEKLLSLVLNKTTNLNEKQILPIYFRQLLAKQNLTFRLPKTIPECTMELTRLANSTHEINTTIKTNGQNYIIQEHSRSLIIFIILIAFVSLISVIGNLCLAKVLYSKRYRLIQTDRIVLCLAISELCLVLIDTPTEIYRFLSFSFTQEWLCRFHTFFEALFSSCIIFYHLLGAFDRFVYIHGHTSSVSSSWTKYCRRVSTTSGSIILLILPIICSLPIAICNFLHAHIIRISLTNKICMVQYTHGILITILVSFYILPLVFSFFLHGKLIYFIRTRHNQYYLTKTAYLLPMKYNYKNEKRLKQHSNNDNIKYHHDLNLPPTSSFNRRFITINTDTISPLTTTTGTIAAAQLARLNQNNSSNSSQSSRSSSATAACSTTITPPIVLYKINSQANANANRTVLLLVLLLSFYVFCWAPYSIYTWHHAYKLTQSSTLNSKINNQTSITLFNINQTITNNLNADLRRIIFINYALYLLSMISMCFSFIFYFLLNKQARREFSRFIRCICPWIIHIPNKQQRQQFLRQEQNRSKQLQYRKRNQNNYPNKTERMKISQPSLINNRYNHIKHVNSPRNITSKRTVLNYGCQIQCCP</sequence>
<evidence type="ECO:0000256" key="7">
    <source>
        <dbReference type="ARBA" id="ARBA00023224"/>
    </source>
</evidence>
<evidence type="ECO:0000313" key="11">
    <source>
        <dbReference type="Proteomes" id="UP000663864"/>
    </source>
</evidence>
<dbReference type="PANTHER" id="PTHR24243">
    <property type="entry name" value="G-PROTEIN COUPLED RECEPTOR"/>
    <property type="match status" value="1"/>
</dbReference>
<organism evidence="10 11">
    <name type="scientific">Rotaria sordida</name>
    <dbReference type="NCBI Taxonomy" id="392033"/>
    <lineage>
        <taxon>Eukaryota</taxon>
        <taxon>Metazoa</taxon>
        <taxon>Spiralia</taxon>
        <taxon>Gnathifera</taxon>
        <taxon>Rotifera</taxon>
        <taxon>Eurotatoria</taxon>
        <taxon>Bdelloidea</taxon>
        <taxon>Philodinida</taxon>
        <taxon>Philodinidae</taxon>
        <taxon>Rotaria</taxon>
    </lineage>
</organism>
<dbReference type="InterPro" id="IPR000276">
    <property type="entry name" value="GPCR_Rhodpsn"/>
</dbReference>
<dbReference type="PANTHER" id="PTHR24243:SF208">
    <property type="entry name" value="PYROKININ-1 RECEPTOR"/>
    <property type="match status" value="1"/>
</dbReference>
<evidence type="ECO:0000256" key="1">
    <source>
        <dbReference type="ARBA" id="ARBA00004141"/>
    </source>
</evidence>
<dbReference type="PRINTS" id="PR00237">
    <property type="entry name" value="GPCRRHODOPSN"/>
</dbReference>
<dbReference type="GO" id="GO:0016020">
    <property type="term" value="C:membrane"/>
    <property type="evidence" value="ECO:0007669"/>
    <property type="project" value="UniProtKB-SubCell"/>
</dbReference>
<dbReference type="GO" id="GO:0004930">
    <property type="term" value="F:G protein-coupled receptor activity"/>
    <property type="evidence" value="ECO:0007669"/>
    <property type="project" value="UniProtKB-KW"/>
</dbReference>
<dbReference type="CDD" id="cd00637">
    <property type="entry name" value="7tm_classA_rhodopsin-like"/>
    <property type="match status" value="1"/>
</dbReference>
<feature type="transmembrane region" description="Helical" evidence="8">
    <location>
        <begin position="182"/>
        <end position="200"/>
    </location>
</feature>
<evidence type="ECO:0000256" key="5">
    <source>
        <dbReference type="ARBA" id="ARBA00023136"/>
    </source>
</evidence>
<dbReference type="AlphaFoldDB" id="A0A814FI61"/>
<dbReference type="PROSITE" id="PS50262">
    <property type="entry name" value="G_PROTEIN_RECEP_F1_2"/>
    <property type="match status" value="1"/>
</dbReference>
<evidence type="ECO:0000256" key="6">
    <source>
        <dbReference type="ARBA" id="ARBA00023170"/>
    </source>
</evidence>
<feature type="transmembrane region" description="Helical" evidence="8">
    <location>
        <begin position="108"/>
        <end position="134"/>
    </location>
</feature>
<dbReference type="Gene3D" id="1.20.1070.10">
    <property type="entry name" value="Rhodopsin 7-helix transmembrane proteins"/>
    <property type="match status" value="1"/>
</dbReference>
<comment type="caution">
    <text evidence="10">The sequence shown here is derived from an EMBL/GenBank/DDBJ whole genome shotgun (WGS) entry which is preliminary data.</text>
</comment>
<keyword evidence="7" id="KW-0807">Transducer</keyword>
<keyword evidence="2 8" id="KW-0812">Transmembrane</keyword>
<keyword evidence="4" id="KW-0297">G-protein coupled receptor</keyword>
<proteinExistence type="predicted"/>
<accession>A0A814FI61</accession>
<evidence type="ECO:0000256" key="2">
    <source>
        <dbReference type="ARBA" id="ARBA00022692"/>
    </source>
</evidence>
<dbReference type="InterPro" id="IPR017452">
    <property type="entry name" value="GPCR_Rhodpsn_7TM"/>
</dbReference>
<evidence type="ECO:0000256" key="4">
    <source>
        <dbReference type="ARBA" id="ARBA00023040"/>
    </source>
</evidence>
<evidence type="ECO:0000256" key="3">
    <source>
        <dbReference type="ARBA" id="ARBA00022989"/>
    </source>
</evidence>
<evidence type="ECO:0000256" key="8">
    <source>
        <dbReference type="SAM" id="Phobius"/>
    </source>
</evidence>
<comment type="subcellular location">
    <subcellularLocation>
        <location evidence="1">Membrane</location>
        <topology evidence="1">Multi-pass membrane protein</topology>
    </subcellularLocation>
</comment>
<dbReference type="Pfam" id="PF00001">
    <property type="entry name" value="7tm_1"/>
    <property type="match status" value="1"/>
</dbReference>
<feature type="transmembrane region" description="Helical" evidence="8">
    <location>
        <begin position="495"/>
        <end position="518"/>
    </location>
</feature>
<feature type="transmembrane region" description="Helical" evidence="8">
    <location>
        <begin position="234"/>
        <end position="254"/>
    </location>
</feature>
<gene>
    <name evidence="10" type="ORF">ZHD862_LOCUS11729</name>
</gene>
<reference evidence="10" key="1">
    <citation type="submission" date="2021-02" db="EMBL/GenBank/DDBJ databases">
        <authorList>
            <person name="Nowell W R."/>
        </authorList>
    </citation>
    <scope>NUCLEOTIDE SEQUENCE</scope>
</reference>